<dbReference type="GO" id="GO:0005509">
    <property type="term" value="F:calcium ion binding"/>
    <property type="evidence" value="ECO:0007669"/>
    <property type="project" value="InterPro"/>
</dbReference>
<organism evidence="4 5">
    <name type="scientific">Nocardioides islandensis</name>
    <dbReference type="NCBI Taxonomy" id="433663"/>
    <lineage>
        <taxon>Bacteria</taxon>
        <taxon>Bacillati</taxon>
        <taxon>Actinomycetota</taxon>
        <taxon>Actinomycetes</taxon>
        <taxon>Propionibacteriales</taxon>
        <taxon>Nocardioidaceae</taxon>
        <taxon>Nocardioides</taxon>
    </lineage>
</organism>
<dbReference type="EMBL" id="JADKPN010000004">
    <property type="protein sequence ID" value="MBF4763366.1"/>
    <property type="molecule type" value="Genomic_DNA"/>
</dbReference>
<feature type="domain" description="EF-hand" evidence="3">
    <location>
        <begin position="242"/>
        <end position="268"/>
    </location>
</feature>
<dbReference type="Proteomes" id="UP000640489">
    <property type="component" value="Unassembled WGS sequence"/>
</dbReference>
<feature type="compositionally biased region" description="Polar residues" evidence="1">
    <location>
        <begin position="44"/>
        <end position="58"/>
    </location>
</feature>
<feature type="signal peptide" evidence="2">
    <location>
        <begin position="1"/>
        <end position="32"/>
    </location>
</feature>
<dbReference type="InterPro" id="IPR008757">
    <property type="entry name" value="Peptidase_M6-like_domain"/>
</dbReference>
<comment type="caution">
    <text evidence="4">The sequence shown here is derived from an EMBL/GenBank/DDBJ whole genome shotgun (WGS) entry which is preliminary data.</text>
</comment>
<gene>
    <name evidence="4" type="ORF">ISU07_09525</name>
</gene>
<proteinExistence type="predicted"/>
<dbReference type="PROSITE" id="PS00018">
    <property type="entry name" value="EF_HAND_1"/>
    <property type="match status" value="1"/>
</dbReference>
<dbReference type="InterPro" id="IPR018247">
    <property type="entry name" value="EF_Hand_1_Ca_BS"/>
</dbReference>
<dbReference type="GO" id="GO:0008237">
    <property type="term" value="F:metallopeptidase activity"/>
    <property type="evidence" value="ECO:0007669"/>
    <property type="project" value="UniProtKB-KW"/>
</dbReference>
<dbReference type="GO" id="GO:0006508">
    <property type="term" value="P:proteolysis"/>
    <property type="evidence" value="ECO:0007669"/>
    <property type="project" value="InterPro"/>
</dbReference>
<evidence type="ECO:0000313" key="5">
    <source>
        <dbReference type="Proteomes" id="UP000640489"/>
    </source>
</evidence>
<dbReference type="RefSeq" id="WP_194706550.1">
    <property type="nucleotide sequence ID" value="NZ_JADKPN010000004.1"/>
</dbReference>
<evidence type="ECO:0000256" key="2">
    <source>
        <dbReference type="SAM" id="SignalP"/>
    </source>
</evidence>
<keyword evidence="4" id="KW-0645">Protease</keyword>
<dbReference type="PANTHER" id="PTHR41775:SF1">
    <property type="entry name" value="PEPTIDASE M6-LIKE DOMAIN-CONTAINING PROTEIN"/>
    <property type="match status" value="1"/>
</dbReference>
<protein>
    <submittedName>
        <fullName evidence="4">M6 family metalloprotease domain-containing protein</fullName>
    </submittedName>
</protein>
<dbReference type="NCBIfam" id="TIGR03296">
    <property type="entry name" value="M6dom_TIGR03296"/>
    <property type="match status" value="1"/>
</dbReference>
<evidence type="ECO:0000313" key="4">
    <source>
        <dbReference type="EMBL" id="MBF4763366.1"/>
    </source>
</evidence>
<keyword evidence="4" id="KW-0482">Metalloprotease</keyword>
<keyword evidence="4" id="KW-0378">Hydrolase</keyword>
<dbReference type="Pfam" id="PF05547">
    <property type="entry name" value="Peptidase_M6"/>
    <property type="match status" value="1"/>
</dbReference>
<dbReference type="AlphaFoldDB" id="A0A930VD26"/>
<reference evidence="4" key="1">
    <citation type="submission" date="2020-11" db="EMBL/GenBank/DDBJ databases">
        <title>Nocardioides sp. nov., isolated from Soil of Cynanchum wilfordii Hemsley rhizosphere.</title>
        <authorList>
            <person name="Lee J.-S."/>
            <person name="Suh M.K."/>
            <person name="Kim J.-S."/>
        </authorList>
    </citation>
    <scope>NUCLEOTIDE SEQUENCE</scope>
    <source>
        <strain evidence="4">KCTC 19275</strain>
    </source>
</reference>
<keyword evidence="2" id="KW-0732">Signal</keyword>
<feature type="region of interest" description="Disordered" evidence="1">
    <location>
        <begin position="39"/>
        <end position="74"/>
    </location>
</feature>
<keyword evidence="5" id="KW-1185">Reference proteome</keyword>
<name>A0A930VD26_9ACTN</name>
<evidence type="ECO:0000256" key="1">
    <source>
        <dbReference type="SAM" id="MobiDB-lite"/>
    </source>
</evidence>
<dbReference type="PANTHER" id="PTHR41775">
    <property type="entry name" value="SECRETED PROTEIN-RELATED"/>
    <property type="match status" value="1"/>
</dbReference>
<dbReference type="InterPro" id="IPR002048">
    <property type="entry name" value="EF_hand_dom"/>
</dbReference>
<accession>A0A930VD26</accession>
<evidence type="ECO:0000259" key="3">
    <source>
        <dbReference type="PROSITE" id="PS50222"/>
    </source>
</evidence>
<sequence>MPARDAWTRSSKHRRLGRVVLLAATASLGLVAAMTPTPGVAEASRSQGQGQAPRSSEPVSGARGQSMPVNPGPYRVQQPDGSHLTVVAWGDARNHGFRTLDGHAVAKDASGTWRYAAGTGASDRPAASHLDADGVPGSGQGRQPLLVILVSFSDRAPVGSSEAAWAAQYFGSRGSLAAYYRDNSFNILQLVPARETSGSRDDGVVGWLKMPYPHPNFAGDFDSRRAKLTKDALRGADRYVDYQAFDKDKDGRIAPAELRIAIVAAGYETSYGGAGDVCGPSVWAHQGALLDGGPKVDGMQFDRDAGTMIGEWMCRTSDNPGHMSTIGLSAALMGFDIGLPALFDRDGSSSGLGTWSLMAEGAWNRLPGTPSGTAPAMLDAFSKSLQGWVTPTGVFGGLPGGPLPPAETSPTAYRLLENPGGVDWVRDEQRGKGEYFLVENRQQLSWDVGLPACGVLVYHVDESVTPFGSVAGDRDRHRLVDIVEAIGTTPLDSDSYNGSAADVFPGSSGHVDFTDTTSPAARLYSGAATRVSMHVSGGCAPASMAADFAAPIPNDAFSAASLMGGAEGSLQGGTSGATKQAGEPAVAGDPGGASIWYRFTAPADGDLALSTQGSRFDTVLGVYSGTSVSSLKKVADNDNRGAATWSALTARVERGRTYRVAVDGSSATGAVAQGLSLLTYAFTPGNDDLRDAVRLTGSPGRVLGSTEGATLERKEPTKVAGQPADHSVWYSYKAPASGRLVVDLSGSNFDTLLAVYTGSTVSHLHRVAADDDSAEGRRSLVSFKVVRGTTYRIAVAGVSDAGKLVLRWHG</sequence>
<dbReference type="PROSITE" id="PS50222">
    <property type="entry name" value="EF_HAND_2"/>
    <property type="match status" value="1"/>
</dbReference>
<feature type="chain" id="PRO_5039027060" evidence="2">
    <location>
        <begin position="33"/>
        <end position="810"/>
    </location>
</feature>
<feature type="region of interest" description="Disordered" evidence="1">
    <location>
        <begin position="116"/>
        <end position="137"/>
    </location>
</feature>